<sequence length="320" mass="35159">MTDTKTKSSLTDVKEEAWNVSIVDELDAISRERPWGDGDAESYSLVMGKLPSLLDVAARGRYHAGQVERFLDLASRTEDHGLIQRRLPWLLALTMLNHAATLGVAILPARDTVDDWIRGDAGESVVEAAKRHQNQATAELARGAFSLDTPTVNAALESPRAFIAGADRLLAVTNALVPSREVEDSGTRVHWLERGSTLADYVTDHLDLEYRLDSVTHHLRWADRFAAELEDGELSPAHRDRLGRAQAGATILALADLARIGLWPARDPGDHRVKIQARDLMRARQGPDRQKAIVELAFLIGDQMQAGFSALTARLSEAEG</sequence>
<protein>
    <submittedName>
        <fullName evidence="1">Uncharacterized protein</fullName>
    </submittedName>
</protein>
<organism evidence="1 2">
    <name type="scientific">Bosea vaviloviae</name>
    <dbReference type="NCBI Taxonomy" id="1526658"/>
    <lineage>
        <taxon>Bacteria</taxon>
        <taxon>Pseudomonadati</taxon>
        <taxon>Pseudomonadota</taxon>
        <taxon>Alphaproteobacteria</taxon>
        <taxon>Hyphomicrobiales</taxon>
        <taxon>Boseaceae</taxon>
        <taxon>Bosea</taxon>
    </lineage>
</organism>
<evidence type="ECO:0000313" key="2">
    <source>
        <dbReference type="Proteomes" id="UP000037822"/>
    </source>
</evidence>
<dbReference type="AlphaFoldDB" id="A0A0N1N1Z1"/>
<dbReference type="OrthoDB" id="8161836at2"/>
<keyword evidence="2" id="KW-1185">Reference proteome</keyword>
<dbReference type="EMBL" id="LGSZ01000037">
    <property type="protein sequence ID" value="KPH80819.1"/>
    <property type="molecule type" value="Genomic_DNA"/>
</dbReference>
<dbReference type="Proteomes" id="UP000037822">
    <property type="component" value="Unassembled WGS sequence"/>
</dbReference>
<dbReference type="RefSeq" id="WP_054209181.1">
    <property type="nucleotide sequence ID" value="NZ_LGSZ01000037.1"/>
</dbReference>
<accession>A0A0N1N1Z1</accession>
<name>A0A0N1N1Z1_9HYPH</name>
<gene>
    <name evidence="1" type="ORF">AE618_11365</name>
</gene>
<comment type="caution">
    <text evidence="1">The sequence shown here is derived from an EMBL/GenBank/DDBJ whole genome shotgun (WGS) entry which is preliminary data.</text>
</comment>
<dbReference type="PATRIC" id="fig|1526658.3.peg.2583"/>
<evidence type="ECO:0000313" key="1">
    <source>
        <dbReference type="EMBL" id="KPH80819.1"/>
    </source>
</evidence>
<proteinExistence type="predicted"/>
<reference evidence="1 2" key="1">
    <citation type="submission" date="2015-07" db="EMBL/GenBank/DDBJ databases">
        <title>Whole genome sequencing of Bosea vaviloviae isolated from cave pool.</title>
        <authorList>
            <person name="Tan N.E.H."/>
            <person name="Lee Y.P."/>
            <person name="Gan H.M."/>
            <person name="Barton H."/>
            <person name="Savka M.A."/>
        </authorList>
    </citation>
    <scope>NUCLEOTIDE SEQUENCE [LARGE SCALE GENOMIC DNA]</scope>
    <source>
        <strain evidence="1 2">SD260</strain>
    </source>
</reference>